<organism evidence="10 11">
    <name type="scientific">Candidatus Woesebacteria bacterium RIFCSPHIGHO2_12_FULL_46_16</name>
    <dbReference type="NCBI Taxonomy" id="1802513"/>
    <lineage>
        <taxon>Bacteria</taxon>
        <taxon>Candidatus Woeseibacteriota</taxon>
    </lineage>
</organism>
<dbReference type="InterPro" id="IPR018094">
    <property type="entry name" value="Thymidylate_kinase"/>
</dbReference>
<dbReference type="EMBL" id="MGGZ01000011">
    <property type="protein sequence ID" value="OGM57373.1"/>
    <property type="molecule type" value="Genomic_DNA"/>
</dbReference>
<dbReference type="InterPro" id="IPR018095">
    <property type="entry name" value="Thymidylate_kin_CS"/>
</dbReference>
<evidence type="ECO:0000313" key="10">
    <source>
        <dbReference type="EMBL" id="OGM57373.1"/>
    </source>
</evidence>
<protein>
    <recommendedName>
        <fullName evidence="8">Thymidylate kinase</fullName>
        <ecNumber evidence="8">2.7.4.9</ecNumber>
    </recommendedName>
    <alternativeName>
        <fullName evidence="8">dTMP kinase</fullName>
    </alternativeName>
</protein>
<dbReference type="PROSITE" id="PS01331">
    <property type="entry name" value="THYMIDYLATE_KINASE"/>
    <property type="match status" value="1"/>
</dbReference>
<dbReference type="InterPro" id="IPR039430">
    <property type="entry name" value="Thymidylate_kin-like_dom"/>
</dbReference>
<evidence type="ECO:0000256" key="2">
    <source>
        <dbReference type="ARBA" id="ARBA00022679"/>
    </source>
</evidence>
<evidence type="ECO:0000313" key="11">
    <source>
        <dbReference type="Proteomes" id="UP000178313"/>
    </source>
</evidence>
<evidence type="ECO:0000259" key="9">
    <source>
        <dbReference type="Pfam" id="PF02223"/>
    </source>
</evidence>
<keyword evidence="5 8" id="KW-0418">Kinase</keyword>
<evidence type="ECO:0000256" key="6">
    <source>
        <dbReference type="ARBA" id="ARBA00022840"/>
    </source>
</evidence>
<sequence>MTKKGKLIVIEGGSGSGKTTQIRYLKKELKGWEFYREPGSTTFGEKVRNAVQALRHGYEVEAYAAMFGYSAARANLIRGVIIPKLKKGANIVLDRYWYSTYAYQGTDGASKKTIEKISKIATDGLKPDLVIFYDLDPVVGMKRKSGRKDADRHDVKGFAFHTKVRRSYHELGKKVGRVWKMVDASKSIENVRQETLNLLEKYKILE</sequence>
<dbReference type="GO" id="GO:0004798">
    <property type="term" value="F:dTMP kinase activity"/>
    <property type="evidence" value="ECO:0007669"/>
    <property type="project" value="UniProtKB-UniRule"/>
</dbReference>
<evidence type="ECO:0000256" key="5">
    <source>
        <dbReference type="ARBA" id="ARBA00022777"/>
    </source>
</evidence>
<dbReference type="PANTHER" id="PTHR10344">
    <property type="entry name" value="THYMIDYLATE KINASE"/>
    <property type="match status" value="1"/>
</dbReference>
<comment type="caution">
    <text evidence="8">Lacks conserved residue(s) required for the propagation of feature annotation.</text>
</comment>
<evidence type="ECO:0000256" key="1">
    <source>
        <dbReference type="ARBA" id="ARBA00009776"/>
    </source>
</evidence>
<comment type="function">
    <text evidence="8">Phosphorylation of dTMP to form dTDP in both de novo and salvage pathways of dTTP synthesis.</text>
</comment>
<evidence type="ECO:0000256" key="3">
    <source>
        <dbReference type="ARBA" id="ARBA00022727"/>
    </source>
</evidence>
<name>A0A1F8B024_9BACT</name>
<keyword evidence="6 8" id="KW-0067">ATP-binding</keyword>
<evidence type="ECO:0000256" key="8">
    <source>
        <dbReference type="HAMAP-Rule" id="MF_00165"/>
    </source>
</evidence>
<reference evidence="10 11" key="1">
    <citation type="journal article" date="2016" name="Nat. Commun.">
        <title>Thousands of microbial genomes shed light on interconnected biogeochemical processes in an aquifer system.</title>
        <authorList>
            <person name="Anantharaman K."/>
            <person name="Brown C.T."/>
            <person name="Hug L.A."/>
            <person name="Sharon I."/>
            <person name="Castelle C.J."/>
            <person name="Probst A.J."/>
            <person name="Thomas B.C."/>
            <person name="Singh A."/>
            <person name="Wilkins M.J."/>
            <person name="Karaoz U."/>
            <person name="Brodie E.L."/>
            <person name="Williams K.H."/>
            <person name="Hubbard S.S."/>
            <person name="Banfield J.F."/>
        </authorList>
    </citation>
    <scope>NUCLEOTIDE SEQUENCE [LARGE SCALE GENOMIC DNA]</scope>
</reference>
<keyword evidence="3 8" id="KW-0545">Nucleotide biosynthesis</keyword>
<dbReference type="NCBIfam" id="TIGR00041">
    <property type="entry name" value="DTMP_kinase"/>
    <property type="match status" value="1"/>
</dbReference>
<feature type="domain" description="Thymidylate kinase-like" evidence="9">
    <location>
        <begin position="10"/>
        <end position="194"/>
    </location>
</feature>
<dbReference type="Proteomes" id="UP000178313">
    <property type="component" value="Unassembled WGS sequence"/>
</dbReference>
<gene>
    <name evidence="8" type="primary">tmk</name>
    <name evidence="10" type="ORF">A3E46_02985</name>
</gene>
<dbReference type="Pfam" id="PF02223">
    <property type="entry name" value="Thymidylate_kin"/>
    <property type="match status" value="1"/>
</dbReference>
<accession>A0A1F8B024</accession>
<dbReference type="GO" id="GO:0005524">
    <property type="term" value="F:ATP binding"/>
    <property type="evidence" value="ECO:0007669"/>
    <property type="project" value="UniProtKB-UniRule"/>
</dbReference>
<keyword evidence="2 8" id="KW-0808">Transferase</keyword>
<dbReference type="HAMAP" id="MF_00165">
    <property type="entry name" value="Thymidylate_kinase"/>
    <property type="match status" value="1"/>
</dbReference>
<dbReference type="CDD" id="cd01672">
    <property type="entry name" value="TMPK"/>
    <property type="match status" value="1"/>
</dbReference>
<comment type="similarity">
    <text evidence="1 8">Belongs to the thymidylate kinase family.</text>
</comment>
<dbReference type="PANTHER" id="PTHR10344:SF4">
    <property type="entry name" value="UMP-CMP KINASE 2, MITOCHONDRIAL"/>
    <property type="match status" value="1"/>
</dbReference>
<dbReference type="GO" id="GO:0005737">
    <property type="term" value="C:cytoplasm"/>
    <property type="evidence" value="ECO:0007669"/>
    <property type="project" value="TreeGrafter"/>
</dbReference>
<dbReference type="SUPFAM" id="SSF52540">
    <property type="entry name" value="P-loop containing nucleoside triphosphate hydrolases"/>
    <property type="match status" value="1"/>
</dbReference>
<evidence type="ECO:0000256" key="4">
    <source>
        <dbReference type="ARBA" id="ARBA00022741"/>
    </source>
</evidence>
<dbReference type="AlphaFoldDB" id="A0A1F8B024"/>
<evidence type="ECO:0000256" key="7">
    <source>
        <dbReference type="ARBA" id="ARBA00048743"/>
    </source>
</evidence>
<dbReference type="GO" id="GO:0006235">
    <property type="term" value="P:dTTP biosynthetic process"/>
    <property type="evidence" value="ECO:0007669"/>
    <property type="project" value="UniProtKB-UniRule"/>
</dbReference>
<dbReference type="EC" id="2.7.4.9" evidence="8"/>
<dbReference type="InterPro" id="IPR027417">
    <property type="entry name" value="P-loop_NTPase"/>
</dbReference>
<dbReference type="GO" id="GO:0006227">
    <property type="term" value="P:dUDP biosynthetic process"/>
    <property type="evidence" value="ECO:0007669"/>
    <property type="project" value="TreeGrafter"/>
</dbReference>
<keyword evidence="4 8" id="KW-0547">Nucleotide-binding</keyword>
<proteinExistence type="inferred from homology"/>
<dbReference type="Gene3D" id="3.40.50.300">
    <property type="entry name" value="P-loop containing nucleotide triphosphate hydrolases"/>
    <property type="match status" value="1"/>
</dbReference>
<comment type="caution">
    <text evidence="10">The sequence shown here is derived from an EMBL/GenBank/DDBJ whole genome shotgun (WGS) entry which is preliminary data.</text>
</comment>
<comment type="catalytic activity">
    <reaction evidence="7 8">
        <text>dTMP + ATP = dTDP + ADP</text>
        <dbReference type="Rhea" id="RHEA:13517"/>
        <dbReference type="ChEBI" id="CHEBI:30616"/>
        <dbReference type="ChEBI" id="CHEBI:58369"/>
        <dbReference type="ChEBI" id="CHEBI:63528"/>
        <dbReference type="ChEBI" id="CHEBI:456216"/>
        <dbReference type="EC" id="2.7.4.9"/>
    </reaction>
</comment>
<dbReference type="STRING" id="1802513.A3E46_02985"/>
<dbReference type="GO" id="GO:0006233">
    <property type="term" value="P:dTDP biosynthetic process"/>
    <property type="evidence" value="ECO:0007669"/>
    <property type="project" value="InterPro"/>
</dbReference>